<keyword evidence="1" id="KW-0805">Transcription regulation</keyword>
<organism evidence="6 7">
    <name type="scientific">Mesorhizobium tianshanense</name>
    <dbReference type="NCBI Taxonomy" id="39844"/>
    <lineage>
        <taxon>Bacteria</taxon>
        <taxon>Pseudomonadati</taxon>
        <taxon>Pseudomonadota</taxon>
        <taxon>Alphaproteobacteria</taxon>
        <taxon>Hyphomicrobiales</taxon>
        <taxon>Phyllobacteriaceae</taxon>
        <taxon>Mesorhizobium</taxon>
    </lineage>
</organism>
<comment type="caution">
    <text evidence="6">The sequence shown here is derived from an EMBL/GenBank/DDBJ whole genome shotgun (WGS) entry which is preliminary data.</text>
</comment>
<accession>A0A562P487</accession>
<dbReference type="PANTHER" id="PTHR47506">
    <property type="entry name" value="TRANSCRIPTIONAL REGULATORY PROTEIN"/>
    <property type="match status" value="1"/>
</dbReference>
<gene>
    <name evidence="6" type="ORF">IQ26_02021</name>
</gene>
<name>A0A562P487_9HYPH</name>
<evidence type="ECO:0000313" key="7">
    <source>
        <dbReference type="Proteomes" id="UP000317122"/>
    </source>
</evidence>
<dbReference type="InterPro" id="IPR036271">
    <property type="entry name" value="Tet_transcr_reg_TetR-rel_C_sf"/>
</dbReference>
<evidence type="ECO:0000256" key="4">
    <source>
        <dbReference type="PROSITE-ProRule" id="PRU00335"/>
    </source>
</evidence>
<keyword evidence="2 4" id="KW-0238">DNA-binding</keyword>
<dbReference type="SUPFAM" id="SSF48498">
    <property type="entry name" value="Tetracyclin repressor-like, C-terminal domain"/>
    <property type="match status" value="1"/>
</dbReference>
<dbReference type="PANTHER" id="PTHR47506:SF1">
    <property type="entry name" value="HTH-TYPE TRANSCRIPTIONAL REGULATOR YJDC"/>
    <property type="match status" value="1"/>
</dbReference>
<keyword evidence="3" id="KW-0804">Transcription</keyword>
<dbReference type="Pfam" id="PF00440">
    <property type="entry name" value="TetR_N"/>
    <property type="match status" value="1"/>
</dbReference>
<dbReference type="AlphaFoldDB" id="A0A562P487"/>
<feature type="domain" description="HTH tetR-type" evidence="5">
    <location>
        <begin position="5"/>
        <end position="65"/>
    </location>
</feature>
<proteinExistence type="predicted"/>
<keyword evidence="7" id="KW-1185">Reference proteome</keyword>
<dbReference type="SUPFAM" id="SSF46689">
    <property type="entry name" value="Homeodomain-like"/>
    <property type="match status" value="1"/>
</dbReference>
<dbReference type="PROSITE" id="PS50977">
    <property type="entry name" value="HTH_TETR_2"/>
    <property type="match status" value="1"/>
</dbReference>
<evidence type="ECO:0000256" key="3">
    <source>
        <dbReference type="ARBA" id="ARBA00023163"/>
    </source>
</evidence>
<dbReference type="RefSeq" id="WP_145716412.1">
    <property type="nucleotide sequence ID" value="NZ_BSPF01000131.1"/>
</dbReference>
<dbReference type="InterPro" id="IPR009057">
    <property type="entry name" value="Homeodomain-like_sf"/>
</dbReference>
<dbReference type="PRINTS" id="PR00455">
    <property type="entry name" value="HTHTETR"/>
</dbReference>
<sequence>MRKGAETRERILEIAEASVLAKGFGATSIEEVIAEAGITKSGFFYHFRDKNELARALMLRYVEENDRIFDDVFHRGRQLSDDPLQSFLITLKLLAELMGDLPNGHPGCLIATFTYQERLFDRNVRDIAAGAVRSWNGRFRDALNEIASVYPAREGMDIDDVANMFSCVVDGGIIMSRGLGDPHVLERQILAFRSFVKLLFAPVARDIMLPPAPIVIAAE</sequence>
<evidence type="ECO:0000313" key="6">
    <source>
        <dbReference type="EMBL" id="TWI39171.1"/>
    </source>
</evidence>
<evidence type="ECO:0000256" key="1">
    <source>
        <dbReference type="ARBA" id="ARBA00023015"/>
    </source>
</evidence>
<dbReference type="GO" id="GO:0003677">
    <property type="term" value="F:DNA binding"/>
    <property type="evidence" value="ECO:0007669"/>
    <property type="project" value="UniProtKB-UniRule"/>
</dbReference>
<dbReference type="Proteomes" id="UP000317122">
    <property type="component" value="Unassembled WGS sequence"/>
</dbReference>
<evidence type="ECO:0000259" key="5">
    <source>
        <dbReference type="PROSITE" id="PS50977"/>
    </source>
</evidence>
<dbReference type="OrthoDB" id="9809772at2"/>
<evidence type="ECO:0000256" key="2">
    <source>
        <dbReference type="ARBA" id="ARBA00023125"/>
    </source>
</evidence>
<feature type="DNA-binding region" description="H-T-H motif" evidence="4">
    <location>
        <begin position="28"/>
        <end position="47"/>
    </location>
</feature>
<dbReference type="InterPro" id="IPR001647">
    <property type="entry name" value="HTH_TetR"/>
</dbReference>
<dbReference type="EMBL" id="VLKT01000010">
    <property type="protein sequence ID" value="TWI39171.1"/>
    <property type="molecule type" value="Genomic_DNA"/>
</dbReference>
<dbReference type="Gene3D" id="1.10.357.10">
    <property type="entry name" value="Tetracycline Repressor, domain 2"/>
    <property type="match status" value="1"/>
</dbReference>
<reference evidence="6 7" key="1">
    <citation type="journal article" date="2015" name="Stand. Genomic Sci.">
        <title>Genomic Encyclopedia of Bacterial and Archaeal Type Strains, Phase III: the genomes of soil and plant-associated and newly described type strains.</title>
        <authorList>
            <person name="Whitman W.B."/>
            <person name="Woyke T."/>
            <person name="Klenk H.P."/>
            <person name="Zhou Y."/>
            <person name="Lilburn T.G."/>
            <person name="Beck B.J."/>
            <person name="De Vos P."/>
            <person name="Vandamme P."/>
            <person name="Eisen J.A."/>
            <person name="Garrity G."/>
            <person name="Hugenholtz P."/>
            <person name="Kyrpides N.C."/>
        </authorList>
    </citation>
    <scope>NUCLEOTIDE SEQUENCE [LARGE SCALE GENOMIC DNA]</scope>
    <source>
        <strain evidence="6 7">CGMCC 1.2546</strain>
    </source>
</reference>
<protein>
    <submittedName>
        <fullName evidence="6">TetR family transcriptional regulator</fullName>
    </submittedName>
</protein>